<dbReference type="Proteomes" id="UP000298133">
    <property type="component" value="Unassembled WGS sequence"/>
</dbReference>
<evidence type="ECO:0000313" key="2">
    <source>
        <dbReference type="Proteomes" id="UP000298133"/>
    </source>
</evidence>
<evidence type="ECO:0008006" key="3">
    <source>
        <dbReference type="Google" id="ProtNLM"/>
    </source>
</evidence>
<sequence>MASGSHSSAEPHAVMAREELFRQALMAGGEGLGGLLASEFIYTTLIGSELNSEQLTAQLQSGKVALQALQHSCHQLTIAEIEVAVTALALATVGRQGGEQIVRSQYWHRWQLRAGKWYLLTRKVKPIDLAAQQKLCGQ</sequence>
<accession>A0A4Y8UEY4</accession>
<evidence type="ECO:0000313" key="1">
    <source>
        <dbReference type="EMBL" id="TFH67375.1"/>
    </source>
</evidence>
<reference evidence="1 2" key="1">
    <citation type="submission" date="2019-03" db="EMBL/GenBank/DDBJ databases">
        <title>Draft genome of Gammaproteobacteria bacterium LSUCC0057, a member of the SAR92 clade.</title>
        <authorList>
            <person name="Lanclos V.C."/>
            <person name="Doiron C."/>
            <person name="Henson M.W."/>
            <person name="Thrash J.C."/>
        </authorList>
    </citation>
    <scope>NUCLEOTIDE SEQUENCE [LARGE SCALE GENOMIC DNA]</scope>
    <source>
        <strain evidence="1 2">LSUCC0057</strain>
    </source>
</reference>
<organism evidence="1 2">
    <name type="scientific">Gammaproteobacteria bacterium LSUCC0057</name>
    <dbReference type="NCBI Taxonomy" id="2559237"/>
    <lineage>
        <taxon>Bacteria</taxon>
        <taxon>Pseudomonadati</taxon>
        <taxon>Pseudomonadota</taxon>
        <taxon>Gammaproteobacteria</taxon>
        <taxon>Cellvibrionales</taxon>
        <taxon>Porticoccaceae</taxon>
        <taxon>SAR92 clade</taxon>
    </lineage>
</organism>
<dbReference type="EMBL" id="SPIA01000003">
    <property type="protein sequence ID" value="TFH67375.1"/>
    <property type="molecule type" value="Genomic_DNA"/>
</dbReference>
<dbReference type="InterPro" id="IPR032710">
    <property type="entry name" value="NTF2-like_dom_sf"/>
</dbReference>
<dbReference type="Gene3D" id="3.10.450.50">
    <property type="match status" value="1"/>
</dbReference>
<proteinExistence type="predicted"/>
<protein>
    <recommendedName>
        <fullName evidence="3">Nuclear transport factor 2 family protein</fullName>
    </recommendedName>
</protein>
<name>A0A4Y8UEY4_9GAMM</name>
<comment type="caution">
    <text evidence="1">The sequence shown here is derived from an EMBL/GenBank/DDBJ whole genome shotgun (WGS) entry which is preliminary data.</text>
</comment>
<gene>
    <name evidence="1" type="ORF">E3W66_07725</name>
</gene>
<dbReference type="AlphaFoldDB" id="A0A4Y8UEY4"/>
<dbReference type="SUPFAM" id="SSF54427">
    <property type="entry name" value="NTF2-like"/>
    <property type="match status" value="1"/>
</dbReference>
<keyword evidence="2" id="KW-1185">Reference proteome</keyword>